<name>A0A2T0RP44_9ACTN</name>
<dbReference type="OrthoDB" id="4762636at2"/>
<sequence>MKRRLAALAAAVTATAALTGCGALTGSDPDTASAATPAPASPTPSSGSGLGDSVKDSGDLPDPCTLLSDAEVKSLTGRGITQTDEDGARPGDASRFCQWQQPGGQLAVFLTRTTESDFQVKIAEAEPVAGVGEDAFALAGHLYVLYGTASIDVYVRGDSDEQNLAKAKKVVKVLMDRI</sequence>
<keyword evidence="4" id="KW-1185">Reference proteome</keyword>
<feature type="region of interest" description="Disordered" evidence="1">
    <location>
        <begin position="28"/>
        <end position="62"/>
    </location>
</feature>
<gene>
    <name evidence="3" type="ORF">CLV70_116133</name>
</gene>
<organism evidence="3 4">
    <name type="scientific">Pseudosporangium ferrugineum</name>
    <dbReference type="NCBI Taxonomy" id="439699"/>
    <lineage>
        <taxon>Bacteria</taxon>
        <taxon>Bacillati</taxon>
        <taxon>Actinomycetota</taxon>
        <taxon>Actinomycetes</taxon>
        <taxon>Micromonosporales</taxon>
        <taxon>Micromonosporaceae</taxon>
        <taxon>Pseudosporangium</taxon>
    </lineage>
</organism>
<accession>A0A2T0RP44</accession>
<keyword evidence="2" id="KW-0732">Signal</keyword>
<dbReference type="Pfam" id="PF12079">
    <property type="entry name" value="DUF3558"/>
    <property type="match status" value="1"/>
</dbReference>
<evidence type="ECO:0000256" key="1">
    <source>
        <dbReference type="SAM" id="MobiDB-lite"/>
    </source>
</evidence>
<dbReference type="RefSeq" id="WP_106129819.1">
    <property type="nucleotide sequence ID" value="NZ_PVZG01000016.1"/>
</dbReference>
<dbReference type="InterPro" id="IPR024520">
    <property type="entry name" value="DUF3558"/>
</dbReference>
<proteinExistence type="predicted"/>
<evidence type="ECO:0000256" key="2">
    <source>
        <dbReference type="SAM" id="SignalP"/>
    </source>
</evidence>
<comment type="caution">
    <text evidence="3">The sequence shown here is derived from an EMBL/GenBank/DDBJ whole genome shotgun (WGS) entry which is preliminary data.</text>
</comment>
<dbReference type="AlphaFoldDB" id="A0A2T0RP44"/>
<dbReference type="PROSITE" id="PS51257">
    <property type="entry name" value="PROKAR_LIPOPROTEIN"/>
    <property type="match status" value="1"/>
</dbReference>
<dbReference type="Proteomes" id="UP000239209">
    <property type="component" value="Unassembled WGS sequence"/>
</dbReference>
<reference evidence="3 4" key="1">
    <citation type="submission" date="2018-03" db="EMBL/GenBank/DDBJ databases">
        <title>Genomic Encyclopedia of Archaeal and Bacterial Type Strains, Phase II (KMG-II): from individual species to whole genera.</title>
        <authorList>
            <person name="Goeker M."/>
        </authorList>
    </citation>
    <scope>NUCLEOTIDE SEQUENCE [LARGE SCALE GENOMIC DNA]</scope>
    <source>
        <strain evidence="3 4">DSM 45348</strain>
    </source>
</reference>
<feature type="signal peptide" evidence="2">
    <location>
        <begin position="1"/>
        <end position="19"/>
    </location>
</feature>
<protein>
    <submittedName>
        <fullName evidence="3">Uncharacterized protein DUF3558</fullName>
    </submittedName>
</protein>
<evidence type="ECO:0000313" key="4">
    <source>
        <dbReference type="Proteomes" id="UP000239209"/>
    </source>
</evidence>
<dbReference type="EMBL" id="PVZG01000016">
    <property type="protein sequence ID" value="PRY22873.1"/>
    <property type="molecule type" value="Genomic_DNA"/>
</dbReference>
<evidence type="ECO:0000313" key="3">
    <source>
        <dbReference type="EMBL" id="PRY22873.1"/>
    </source>
</evidence>
<feature type="compositionally biased region" description="Low complexity" evidence="1">
    <location>
        <begin position="28"/>
        <end position="47"/>
    </location>
</feature>
<feature type="chain" id="PRO_5038815655" evidence="2">
    <location>
        <begin position="20"/>
        <end position="178"/>
    </location>
</feature>